<organism evidence="1 2">
    <name type="scientific">Nonomuraea helvata</name>
    <dbReference type="NCBI Taxonomy" id="37484"/>
    <lineage>
        <taxon>Bacteria</taxon>
        <taxon>Bacillati</taxon>
        <taxon>Actinomycetota</taxon>
        <taxon>Actinomycetes</taxon>
        <taxon>Streptosporangiales</taxon>
        <taxon>Streptosporangiaceae</taxon>
        <taxon>Nonomuraea</taxon>
    </lineage>
</organism>
<dbReference type="EMBL" id="JBHMBW010000020">
    <property type="protein sequence ID" value="MFB9626087.1"/>
    <property type="molecule type" value="Genomic_DNA"/>
</dbReference>
<dbReference type="RefSeq" id="WP_345002279.1">
    <property type="nucleotide sequence ID" value="NZ_BAAAXV010000011.1"/>
</dbReference>
<reference evidence="1 2" key="1">
    <citation type="submission" date="2024-09" db="EMBL/GenBank/DDBJ databases">
        <authorList>
            <person name="Sun Q."/>
            <person name="Mori K."/>
        </authorList>
    </citation>
    <scope>NUCLEOTIDE SEQUENCE [LARGE SCALE GENOMIC DNA]</scope>
    <source>
        <strain evidence="1 2">JCM 3143</strain>
    </source>
</reference>
<comment type="caution">
    <text evidence="1">The sequence shown here is derived from an EMBL/GenBank/DDBJ whole genome shotgun (WGS) entry which is preliminary data.</text>
</comment>
<dbReference type="Proteomes" id="UP001589532">
    <property type="component" value="Unassembled WGS sequence"/>
</dbReference>
<protein>
    <submittedName>
        <fullName evidence="1">Uncharacterized protein</fullName>
    </submittedName>
</protein>
<evidence type="ECO:0000313" key="1">
    <source>
        <dbReference type="EMBL" id="MFB9626087.1"/>
    </source>
</evidence>
<name>A0ABV5S333_9ACTN</name>
<gene>
    <name evidence="1" type="ORF">ACFFSA_23635</name>
</gene>
<sequence>MTGEVLSTQLGDQEPAVVCLHVRALERHWLYLASIQDRDGAHPLPEKCSTIAPEARDLPSFFLMEHPI</sequence>
<evidence type="ECO:0000313" key="2">
    <source>
        <dbReference type="Proteomes" id="UP001589532"/>
    </source>
</evidence>
<keyword evidence="2" id="KW-1185">Reference proteome</keyword>
<accession>A0ABV5S333</accession>
<proteinExistence type="predicted"/>